<dbReference type="Pfam" id="PF00067">
    <property type="entry name" value="p450"/>
    <property type="match status" value="1"/>
</dbReference>
<evidence type="ECO:0000313" key="6">
    <source>
        <dbReference type="Proteomes" id="UP000186583"/>
    </source>
</evidence>
<keyword evidence="4" id="KW-1133">Transmembrane helix</keyword>
<dbReference type="PANTHER" id="PTHR24305:SF234">
    <property type="entry name" value="CYTOCHROME P450"/>
    <property type="match status" value="1"/>
</dbReference>
<dbReference type="PANTHER" id="PTHR24305">
    <property type="entry name" value="CYTOCHROME P450"/>
    <property type="match status" value="1"/>
</dbReference>
<comment type="caution">
    <text evidence="5">The sequence shown here is derived from an EMBL/GenBank/DDBJ whole genome shotgun (WGS) entry which is preliminary data.</text>
</comment>
<dbReference type="EMBL" id="MPGH01000108">
    <property type="protein sequence ID" value="OLN86994.1"/>
    <property type="molecule type" value="Genomic_DNA"/>
</dbReference>
<dbReference type="GO" id="GO:0004497">
    <property type="term" value="F:monooxygenase activity"/>
    <property type="evidence" value="ECO:0007669"/>
    <property type="project" value="InterPro"/>
</dbReference>
<dbReference type="STRING" id="708187.A0A1Q8RRR0"/>
<sequence>MGVFDLLSAFNDDSWHSCWPSTEERGPQTLLLVFPFLYAIYKGLIFLRGLYRRYFHPLSKFPGHPNACVSTTWAYREALKGYPEETFEVLHKQYKTKALRVGPNELHISDPELYKVIYKQVDSFPKYARFYKSFAASHTLFTETDPVKHKERRRLLNPVLSRAGVLKLEPLMHDKLGILDRKIKRLCHTGEIDIYNAFSTHIYFTRSYALRKACCFNMELVLTAVSVF</sequence>
<evidence type="ECO:0000313" key="5">
    <source>
        <dbReference type="EMBL" id="OLN86994.1"/>
    </source>
</evidence>
<protein>
    <submittedName>
        <fullName evidence="5">Pisatin demethylase 16</fullName>
    </submittedName>
</protein>
<keyword evidence="1" id="KW-0349">Heme</keyword>
<name>A0A1Q8RRR0_9PEZI</name>
<dbReference type="SUPFAM" id="SSF48264">
    <property type="entry name" value="Cytochrome P450"/>
    <property type="match status" value="1"/>
</dbReference>
<dbReference type="InterPro" id="IPR050121">
    <property type="entry name" value="Cytochrome_P450_monoxygenase"/>
</dbReference>
<feature type="transmembrane region" description="Helical" evidence="4">
    <location>
        <begin position="29"/>
        <end position="51"/>
    </location>
</feature>
<keyword evidence="5" id="KW-0808">Transferase</keyword>
<evidence type="ECO:0000256" key="1">
    <source>
        <dbReference type="ARBA" id="ARBA00022617"/>
    </source>
</evidence>
<gene>
    <name evidence="5" type="ORF">CCHL11_04625</name>
</gene>
<dbReference type="GO" id="GO:0008168">
    <property type="term" value="F:methyltransferase activity"/>
    <property type="evidence" value="ECO:0007669"/>
    <property type="project" value="UniProtKB-KW"/>
</dbReference>
<evidence type="ECO:0000256" key="4">
    <source>
        <dbReference type="SAM" id="Phobius"/>
    </source>
</evidence>
<keyword evidence="4" id="KW-0472">Membrane</keyword>
<keyword evidence="5" id="KW-0489">Methyltransferase</keyword>
<keyword evidence="2" id="KW-0479">Metal-binding</keyword>
<dbReference type="AlphaFoldDB" id="A0A1Q8RRR0"/>
<dbReference type="InterPro" id="IPR001128">
    <property type="entry name" value="Cyt_P450"/>
</dbReference>
<dbReference type="InterPro" id="IPR036396">
    <property type="entry name" value="Cyt_P450_sf"/>
</dbReference>
<keyword evidence="4" id="KW-0812">Transmembrane</keyword>
<dbReference type="GO" id="GO:0005506">
    <property type="term" value="F:iron ion binding"/>
    <property type="evidence" value="ECO:0007669"/>
    <property type="project" value="InterPro"/>
</dbReference>
<accession>A0A1Q8RRR0</accession>
<proteinExistence type="predicted"/>
<dbReference type="Proteomes" id="UP000186583">
    <property type="component" value="Unassembled WGS sequence"/>
</dbReference>
<keyword evidence="3" id="KW-0408">Iron</keyword>
<dbReference type="OrthoDB" id="3945418at2759"/>
<keyword evidence="6" id="KW-1185">Reference proteome</keyword>
<dbReference type="GO" id="GO:0032259">
    <property type="term" value="P:methylation"/>
    <property type="evidence" value="ECO:0007669"/>
    <property type="project" value="UniProtKB-KW"/>
</dbReference>
<evidence type="ECO:0000256" key="2">
    <source>
        <dbReference type="ARBA" id="ARBA00022723"/>
    </source>
</evidence>
<evidence type="ECO:0000256" key="3">
    <source>
        <dbReference type="ARBA" id="ARBA00023004"/>
    </source>
</evidence>
<dbReference type="GO" id="GO:0020037">
    <property type="term" value="F:heme binding"/>
    <property type="evidence" value="ECO:0007669"/>
    <property type="project" value="InterPro"/>
</dbReference>
<dbReference type="Gene3D" id="1.10.630.10">
    <property type="entry name" value="Cytochrome P450"/>
    <property type="match status" value="1"/>
</dbReference>
<dbReference type="GO" id="GO:0016705">
    <property type="term" value="F:oxidoreductase activity, acting on paired donors, with incorporation or reduction of molecular oxygen"/>
    <property type="evidence" value="ECO:0007669"/>
    <property type="project" value="InterPro"/>
</dbReference>
<reference evidence="5 6" key="1">
    <citation type="submission" date="2016-11" db="EMBL/GenBank/DDBJ databases">
        <title>Draft Genome Assembly of Colletotrichum chlorophyti a pathogen of herbaceous plants.</title>
        <authorList>
            <person name="Gan P."/>
            <person name="Narusaka M."/>
            <person name="Tsushima A."/>
            <person name="Narusaka Y."/>
            <person name="Takano Y."/>
            <person name="Shirasu K."/>
        </authorList>
    </citation>
    <scope>NUCLEOTIDE SEQUENCE [LARGE SCALE GENOMIC DNA]</scope>
    <source>
        <strain evidence="5 6">NTL11</strain>
    </source>
</reference>
<organism evidence="5 6">
    <name type="scientific">Colletotrichum chlorophyti</name>
    <dbReference type="NCBI Taxonomy" id="708187"/>
    <lineage>
        <taxon>Eukaryota</taxon>
        <taxon>Fungi</taxon>
        <taxon>Dikarya</taxon>
        <taxon>Ascomycota</taxon>
        <taxon>Pezizomycotina</taxon>
        <taxon>Sordariomycetes</taxon>
        <taxon>Hypocreomycetidae</taxon>
        <taxon>Glomerellales</taxon>
        <taxon>Glomerellaceae</taxon>
        <taxon>Colletotrichum</taxon>
    </lineage>
</organism>